<evidence type="ECO:0000259" key="4">
    <source>
        <dbReference type="PROSITE" id="PS51898"/>
    </source>
</evidence>
<organism evidence="5 6">
    <name type="scientific">Candidatus Blautia pullicola</name>
    <dbReference type="NCBI Taxonomy" id="2838498"/>
    <lineage>
        <taxon>Bacteria</taxon>
        <taxon>Bacillati</taxon>
        <taxon>Bacillota</taxon>
        <taxon>Clostridia</taxon>
        <taxon>Lachnospirales</taxon>
        <taxon>Lachnospiraceae</taxon>
        <taxon>Blautia</taxon>
    </lineage>
</organism>
<dbReference type="Gene3D" id="1.10.150.130">
    <property type="match status" value="1"/>
</dbReference>
<keyword evidence="3" id="KW-0233">DNA recombination</keyword>
<sequence>MCQKTYYNQLMEQWFLLNEPNLAMSSSVKYHQLFYKYIRPFFRNIPVSQISEELLESYKRFLVSKCNGEGSHNLSSETVRCISMLVNQCLVLAQKEHMLSHNLRLNIRLKKSRNNVQVFSSSEQEKLEDYLRTHPNISTVCVLLCLYTGLRIGELCSLKWSDIDLEEDVLYVNRTVQRLKDQNQSESTALFITPPKTDCSLRAIPIPDFIKEVLYPYVPKRGEGGYILSDIPQKPMDPRTMQYRYKKYLREAGVPYRKFHTLRHTFATRCLMSGMDAKTLSELLGHADVKTTLNYYCHTTLEYKREQLNLLSPFSQK</sequence>
<dbReference type="PANTHER" id="PTHR30349:SF64">
    <property type="entry name" value="PROPHAGE INTEGRASE INTD-RELATED"/>
    <property type="match status" value="1"/>
</dbReference>
<reference evidence="5" key="2">
    <citation type="submission" date="2021-04" db="EMBL/GenBank/DDBJ databases">
        <authorList>
            <person name="Gilroy R."/>
        </authorList>
    </citation>
    <scope>NUCLEOTIDE SEQUENCE</scope>
    <source>
        <strain evidence="5">1068</strain>
    </source>
</reference>
<dbReference type="InterPro" id="IPR010998">
    <property type="entry name" value="Integrase_recombinase_N"/>
</dbReference>
<dbReference type="GO" id="GO:0003677">
    <property type="term" value="F:DNA binding"/>
    <property type="evidence" value="ECO:0007669"/>
    <property type="project" value="UniProtKB-KW"/>
</dbReference>
<dbReference type="InterPro" id="IPR013762">
    <property type="entry name" value="Integrase-like_cat_sf"/>
</dbReference>
<dbReference type="AlphaFoldDB" id="A0A9D2JS05"/>
<name>A0A9D2JS05_9FIRM</name>
<dbReference type="EMBL" id="DXBG01000152">
    <property type="protein sequence ID" value="HIZ65480.1"/>
    <property type="molecule type" value="Genomic_DNA"/>
</dbReference>
<evidence type="ECO:0000313" key="5">
    <source>
        <dbReference type="EMBL" id="HIZ65480.1"/>
    </source>
</evidence>
<dbReference type="InterPro" id="IPR002104">
    <property type="entry name" value="Integrase_catalytic"/>
</dbReference>
<dbReference type="GO" id="GO:0015074">
    <property type="term" value="P:DNA integration"/>
    <property type="evidence" value="ECO:0007669"/>
    <property type="project" value="InterPro"/>
</dbReference>
<dbReference type="GO" id="GO:0006310">
    <property type="term" value="P:DNA recombination"/>
    <property type="evidence" value="ECO:0007669"/>
    <property type="project" value="UniProtKB-KW"/>
</dbReference>
<evidence type="ECO:0000256" key="2">
    <source>
        <dbReference type="ARBA" id="ARBA00023125"/>
    </source>
</evidence>
<dbReference type="PROSITE" id="PS51898">
    <property type="entry name" value="TYR_RECOMBINASE"/>
    <property type="match status" value="1"/>
</dbReference>
<comment type="caution">
    <text evidence="5">The sequence shown here is derived from an EMBL/GenBank/DDBJ whole genome shotgun (WGS) entry which is preliminary data.</text>
</comment>
<evidence type="ECO:0000256" key="1">
    <source>
        <dbReference type="ARBA" id="ARBA00008857"/>
    </source>
</evidence>
<reference evidence="5" key="1">
    <citation type="journal article" date="2021" name="PeerJ">
        <title>Extensive microbial diversity within the chicken gut microbiome revealed by metagenomics and culture.</title>
        <authorList>
            <person name="Gilroy R."/>
            <person name="Ravi A."/>
            <person name="Getino M."/>
            <person name="Pursley I."/>
            <person name="Horton D.L."/>
            <person name="Alikhan N.F."/>
            <person name="Baker D."/>
            <person name="Gharbi K."/>
            <person name="Hall N."/>
            <person name="Watson M."/>
            <person name="Adriaenssens E.M."/>
            <person name="Foster-Nyarko E."/>
            <person name="Jarju S."/>
            <person name="Secka A."/>
            <person name="Antonio M."/>
            <person name="Oren A."/>
            <person name="Chaudhuri R.R."/>
            <person name="La Ragione R."/>
            <person name="Hildebrand F."/>
            <person name="Pallen M.J."/>
        </authorList>
    </citation>
    <scope>NUCLEOTIDE SEQUENCE</scope>
    <source>
        <strain evidence="5">1068</strain>
    </source>
</reference>
<proteinExistence type="inferred from homology"/>
<gene>
    <name evidence="5" type="ORF">H9809_06245</name>
</gene>
<comment type="similarity">
    <text evidence="1">Belongs to the 'phage' integrase family.</text>
</comment>
<dbReference type="Pfam" id="PF00589">
    <property type="entry name" value="Phage_integrase"/>
    <property type="match status" value="1"/>
</dbReference>
<dbReference type="Gene3D" id="1.10.443.10">
    <property type="entry name" value="Intergrase catalytic core"/>
    <property type="match status" value="1"/>
</dbReference>
<dbReference type="CDD" id="cd01189">
    <property type="entry name" value="INT_ICEBs1_C_like"/>
    <property type="match status" value="1"/>
</dbReference>
<evidence type="ECO:0000313" key="6">
    <source>
        <dbReference type="Proteomes" id="UP000824056"/>
    </source>
</evidence>
<keyword evidence="2" id="KW-0238">DNA-binding</keyword>
<dbReference type="InterPro" id="IPR050090">
    <property type="entry name" value="Tyrosine_recombinase_XerCD"/>
</dbReference>
<accession>A0A9D2JS05</accession>
<dbReference type="PANTHER" id="PTHR30349">
    <property type="entry name" value="PHAGE INTEGRASE-RELATED"/>
    <property type="match status" value="1"/>
</dbReference>
<dbReference type="InterPro" id="IPR011010">
    <property type="entry name" value="DNA_brk_join_enz"/>
</dbReference>
<feature type="domain" description="Tyr recombinase" evidence="4">
    <location>
        <begin position="114"/>
        <end position="309"/>
    </location>
</feature>
<evidence type="ECO:0000256" key="3">
    <source>
        <dbReference type="ARBA" id="ARBA00023172"/>
    </source>
</evidence>
<dbReference type="SUPFAM" id="SSF56349">
    <property type="entry name" value="DNA breaking-rejoining enzymes"/>
    <property type="match status" value="1"/>
</dbReference>
<protein>
    <submittedName>
        <fullName evidence="5">Site-specific integrase</fullName>
    </submittedName>
</protein>
<dbReference type="Proteomes" id="UP000824056">
    <property type="component" value="Unassembled WGS sequence"/>
</dbReference>